<dbReference type="EMBL" id="JABAGV010000010">
    <property type="protein sequence ID" value="MBC2474207.1"/>
    <property type="molecule type" value="Genomic_DNA"/>
</dbReference>
<gene>
    <name evidence="1" type="ORF">HGI39_05695</name>
</gene>
<name>A0AAW3W5Q8_CLOBE</name>
<dbReference type="AlphaFoldDB" id="A0AAW3W5Q8"/>
<reference evidence="1" key="1">
    <citation type="submission" date="2020-04" db="EMBL/GenBank/DDBJ databases">
        <authorList>
            <person name="Brown S."/>
        </authorList>
    </citation>
    <scope>NUCLEOTIDE SEQUENCE</scope>
    <source>
        <strain evidence="1">DJ015</strain>
    </source>
</reference>
<dbReference type="Proteomes" id="UP001194098">
    <property type="component" value="Unassembled WGS sequence"/>
</dbReference>
<evidence type="ECO:0000313" key="1">
    <source>
        <dbReference type="EMBL" id="MBC2474207.1"/>
    </source>
</evidence>
<proteinExistence type="predicted"/>
<organism evidence="1 2">
    <name type="scientific">Clostridium beijerinckii</name>
    <name type="common">Clostridium MP</name>
    <dbReference type="NCBI Taxonomy" id="1520"/>
    <lineage>
        <taxon>Bacteria</taxon>
        <taxon>Bacillati</taxon>
        <taxon>Bacillota</taxon>
        <taxon>Clostridia</taxon>
        <taxon>Eubacteriales</taxon>
        <taxon>Clostridiaceae</taxon>
        <taxon>Clostridium</taxon>
    </lineage>
</organism>
<reference evidence="1" key="2">
    <citation type="journal article" date="2022" name="Nat. Biotechnol.">
        <title>Carbon-negative production of acetone and isopropanol by gas fermentation at industrial pilot scale.</title>
        <authorList>
            <person name="Liew F.E."/>
            <person name="Nogle R."/>
            <person name="Abdalla T."/>
            <person name="Rasor B.J."/>
            <person name="Canter C."/>
            <person name="Jensen R.O."/>
            <person name="Wang L."/>
            <person name="Strutz J."/>
            <person name="Chirania P."/>
            <person name="De Tissera S."/>
            <person name="Mueller A.P."/>
            <person name="Ruan Z."/>
            <person name="Gao A."/>
            <person name="Tran L."/>
            <person name="Engle N.L."/>
            <person name="Bromley J.C."/>
            <person name="Daniell J."/>
            <person name="Conrado R."/>
            <person name="Tschaplinski T.J."/>
            <person name="Giannone R.J."/>
            <person name="Hettich R.L."/>
            <person name="Karim A.S."/>
            <person name="Simpson S.D."/>
            <person name="Brown S.D."/>
            <person name="Leang C."/>
            <person name="Jewett M.C."/>
            <person name="Kopke M."/>
        </authorList>
    </citation>
    <scope>NUCLEOTIDE SEQUENCE</scope>
    <source>
        <strain evidence="1">DJ015</strain>
    </source>
</reference>
<comment type="caution">
    <text evidence="1">The sequence shown here is derived from an EMBL/GenBank/DDBJ whole genome shotgun (WGS) entry which is preliminary data.</text>
</comment>
<dbReference type="RefSeq" id="WP_171780201.1">
    <property type="nucleotide sequence ID" value="NZ_JABAGV010000010.1"/>
</dbReference>
<sequence length="192" mass="22225">MEQEEIKRIVGIIQSINEDFSYTNAVGAIFYGNYSRCNTVWVCANLWHIIPETYLYEAYKEALSEAMPADYNQFFKDGLLKKLHRLNHHDTTNNLALTDKLDADGYLTIYHGHVKSTMRGSHSWSLNPDIAHFFGNRNALFNGSDEYYVVTGKCRPEDIIAYITDRNEEEIVILNKDVKGKNKEFYPTPKEE</sequence>
<evidence type="ECO:0000313" key="2">
    <source>
        <dbReference type="Proteomes" id="UP001194098"/>
    </source>
</evidence>
<accession>A0AAW3W5Q8</accession>
<protein>
    <submittedName>
        <fullName evidence="1">Uncharacterized protein</fullName>
    </submittedName>
</protein>